<evidence type="ECO:0000313" key="2">
    <source>
        <dbReference type="EMBL" id="CAH3140776.1"/>
    </source>
</evidence>
<dbReference type="GO" id="GO:0005615">
    <property type="term" value="C:extracellular space"/>
    <property type="evidence" value="ECO:0007669"/>
    <property type="project" value="TreeGrafter"/>
</dbReference>
<name>A0AAU9X8M1_9CNID</name>
<comment type="caution">
    <text evidence="2">The sequence shown here is derived from an EMBL/GenBank/DDBJ whole genome shotgun (WGS) entry which is preliminary data.</text>
</comment>
<sequence>MFAVATESEKYQLSVGKYSGTAGDSLTQHHGYPFSTKNWCHDNIITCAELLKRGLLSADYSFLNLNGVYRHGKDSATFGVFWYHWKRYHRSVKRAEMKIRPLDF</sequence>
<dbReference type="PANTHER" id="PTHR19143">
    <property type="entry name" value="FIBRINOGEN/TENASCIN/ANGIOPOEITIN"/>
    <property type="match status" value="1"/>
</dbReference>
<dbReference type="Proteomes" id="UP001159428">
    <property type="component" value="Unassembled WGS sequence"/>
</dbReference>
<reference evidence="2 3" key="1">
    <citation type="submission" date="2022-05" db="EMBL/GenBank/DDBJ databases">
        <authorList>
            <consortium name="Genoscope - CEA"/>
            <person name="William W."/>
        </authorList>
    </citation>
    <scope>NUCLEOTIDE SEQUENCE [LARGE SCALE GENOMIC DNA]</scope>
</reference>
<dbReference type="SMART" id="SM00186">
    <property type="entry name" value="FBG"/>
    <property type="match status" value="1"/>
</dbReference>
<keyword evidence="3" id="KW-1185">Reference proteome</keyword>
<evidence type="ECO:0000259" key="1">
    <source>
        <dbReference type="PROSITE" id="PS51406"/>
    </source>
</evidence>
<dbReference type="AlphaFoldDB" id="A0AAU9X8M1"/>
<dbReference type="Pfam" id="PF00147">
    <property type="entry name" value="Fibrinogen_C"/>
    <property type="match status" value="1"/>
</dbReference>
<dbReference type="SUPFAM" id="SSF56496">
    <property type="entry name" value="Fibrinogen C-terminal domain-like"/>
    <property type="match status" value="1"/>
</dbReference>
<dbReference type="InterPro" id="IPR036056">
    <property type="entry name" value="Fibrinogen-like_C"/>
</dbReference>
<dbReference type="Gene3D" id="3.90.215.10">
    <property type="entry name" value="Gamma Fibrinogen, chain A, domain 1"/>
    <property type="match status" value="1"/>
</dbReference>
<proteinExistence type="predicted"/>
<dbReference type="PANTHER" id="PTHR19143:SF458">
    <property type="entry name" value="FIBRINOGEN C-TERMINAL DOMAIN-CONTAINING PROTEIN-RELATED"/>
    <property type="match status" value="1"/>
</dbReference>
<gene>
    <name evidence="2" type="ORF">PMEA_00019407</name>
</gene>
<organism evidence="2 3">
    <name type="scientific">Pocillopora meandrina</name>
    <dbReference type="NCBI Taxonomy" id="46732"/>
    <lineage>
        <taxon>Eukaryota</taxon>
        <taxon>Metazoa</taxon>
        <taxon>Cnidaria</taxon>
        <taxon>Anthozoa</taxon>
        <taxon>Hexacorallia</taxon>
        <taxon>Scleractinia</taxon>
        <taxon>Astrocoeniina</taxon>
        <taxon>Pocilloporidae</taxon>
        <taxon>Pocillopora</taxon>
    </lineage>
</organism>
<protein>
    <recommendedName>
        <fullName evidence="1">Fibrinogen C-terminal domain-containing protein</fullName>
    </recommendedName>
</protein>
<dbReference type="InterPro" id="IPR014716">
    <property type="entry name" value="Fibrinogen_a/b/g_C_1"/>
</dbReference>
<dbReference type="InterPro" id="IPR050373">
    <property type="entry name" value="Fibrinogen_C-term_domain"/>
</dbReference>
<dbReference type="EMBL" id="CALNXJ010000034">
    <property type="protein sequence ID" value="CAH3140776.1"/>
    <property type="molecule type" value="Genomic_DNA"/>
</dbReference>
<accession>A0AAU9X8M1</accession>
<dbReference type="PROSITE" id="PS51406">
    <property type="entry name" value="FIBRINOGEN_C_2"/>
    <property type="match status" value="1"/>
</dbReference>
<dbReference type="InterPro" id="IPR002181">
    <property type="entry name" value="Fibrinogen_a/b/g_C_dom"/>
</dbReference>
<feature type="domain" description="Fibrinogen C-terminal" evidence="1">
    <location>
        <begin position="1"/>
        <end position="103"/>
    </location>
</feature>
<evidence type="ECO:0000313" key="3">
    <source>
        <dbReference type="Proteomes" id="UP001159428"/>
    </source>
</evidence>